<dbReference type="InterPro" id="IPR000182">
    <property type="entry name" value="GNAT_dom"/>
</dbReference>
<keyword evidence="1" id="KW-0808">Transferase</keyword>
<dbReference type="RefSeq" id="WP_402384994.1">
    <property type="nucleotide sequence ID" value="NZ_JBIUYY010000012.1"/>
</dbReference>
<dbReference type="SUPFAM" id="SSF55729">
    <property type="entry name" value="Acyl-CoA N-acyltransferases (Nat)"/>
    <property type="match status" value="1"/>
</dbReference>
<evidence type="ECO:0000259" key="3">
    <source>
        <dbReference type="PROSITE" id="PS51186"/>
    </source>
</evidence>
<proteinExistence type="predicted"/>
<keyword evidence="5" id="KW-1185">Reference proteome</keyword>
<dbReference type="EMBL" id="JBIUYY010000012">
    <property type="protein sequence ID" value="MFJ2824567.1"/>
    <property type="molecule type" value="Genomic_DNA"/>
</dbReference>
<dbReference type="Pfam" id="PF00583">
    <property type="entry name" value="Acetyltransf_1"/>
    <property type="match status" value="1"/>
</dbReference>
<dbReference type="InterPro" id="IPR050832">
    <property type="entry name" value="Bact_Acetyltransf"/>
</dbReference>
<gene>
    <name evidence="4" type="ORF">ACIO7M_26090</name>
</gene>
<accession>A0ABW8EMS9</accession>
<dbReference type="PANTHER" id="PTHR43877">
    <property type="entry name" value="AMINOALKYLPHOSPHONATE N-ACETYLTRANSFERASE-RELATED-RELATED"/>
    <property type="match status" value="1"/>
</dbReference>
<dbReference type="PROSITE" id="PS51186">
    <property type="entry name" value="GNAT"/>
    <property type="match status" value="1"/>
</dbReference>
<dbReference type="Gene3D" id="3.40.630.30">
    <property type="match status" value="1"/>
</dbReference>
<protein>
    <submittedName>
        <fullName evidence="4">GNAT family N-acetyltransferase</fullName>
    </submittedName>
</protein>
<dbReference type="Proteomes" id="UP001617351">
    <property type="component" value="Unassembled WGS sequence"/>
</dbReference>
<evidence type="ECO:0000313" key="4">
    <source>
        <dbReference type="EMBL" id="MFJ2824567.1"/>
    </source>
</evidence>
<organism evidence="4 5">
    <name type="scientific">Streptomyces toxytricini</name>
    <name type="common">Actinomyces toxytricini</name>
    <dbReference type="NCBI Taxonomy" id="67369"/>
    <lineage>
        <taxon>Bacteria</taxon>
        <taxon>Bacillati</taxon>
        <taxon>Actinomycetota</taxon>
        <taxon>Actinomycetes</taxon>
        <taxon>Kitasatosporales</taxon>
        <taxon>Streptomycetaceae</taxon>
        <taxon>Streptomyces</taxon>
    </lineage>
</organism>
<keyword evidence="2" id="KW-0012">Acyltransferase</keyword>
<dbReference type="CDD" id="cd04301">
    <property type="entry name" value="NAT_SF"/>
    <property type="match status" value="1"/>
</dbReference>
<sequence length="190" mass="21297">MEQFAIRPVRTDEWQKVKALRLEALADPLAHMAFLESVEDAAAKPDAYWQERARGAAEGVHVRQFIAETPDGKWVGSVSAFVEPVGGADFLERTVDIDQGHLVGVYVRPEWRGRGLTDALFAAALDWAWSLEEPRLERVRLFVHEDNARAGGFYRRYGFRPSGLVIPKPGDPAAKELEYVFPRPAPAARD</sequence>
<evidence type="ECO:0000313" key="5">
    <source>
        <dbReference type="Proteomes" id="UP001617351"/>
    </source>
</evidence>
<reference evidence="4 5" key="1">
    <citation type="submission" date="2024-10" db="EMBL/GenBank/DDBJ databases">
        <title>The Natural Products Discovery Center: Release of the First 8490 Sequenced Strains for Exploring Actinobacteria Biosynthetic Diversity.</title>
        <authorList>
            <person name="Kalkreuter E."/>
            <person name="Kautsar S.A."/>
            <person name="Yang D."/>
            <person name="Bader C.D."/>
            <person name="Teijaro C.N."/>
            <person name="Fluegel L."/>
            <person name="Davis C.M."/>
            <person name="Simpson J.R."/>
            <person name="Lauterbach L."/>
            <person name="Steele A.D."/>
            <person name="Gui C."/>
            <person name="Meng S."/>
            <person name="Li G."/>
            <person name="Viehrig K."/>
            <person name="Ye F."/>
            <person name="Su P."/>
            <person name="Kiefer A.F."/>
            <person name="Nichols A."/>
            <person name="Cepeda A.J."/>
            <person name="Yan W."/>
            <person name="Fan B."/>
            <person name="Jiang Y."/>
            <person name="Adhikari A."/>
            <person name="Zheng C.-J."/>
            <person name="Schuster L."/>
            <person name="Cowan T.M."/>
            <person name="Smanski M.J."/>
            <person name="Chevrette M.G."/>
            <person name="De Carvalho L.P.S."/>
            <person name="Shen B."/>
        </authorList>
    </citation>
    <scope>NUCLEOTIDE SEQUENCE [LARGE SCALE GENOMIC DNA]</scope>
    <source>
        <strain evidence="4 5">NPDC087220</strain>
    </source>
</reference>
<evidence type="ECO:0000256" key="1">
    <source>
        <dbReference type="ARBA" id="ARBA00022679"/>
    </source>
</evidence>
<comment type="caution">
    <text evidence="4">The sequence shown here is derived from an EMBL/GenBank/DDBJ whole genome shotgun (WGS) entry which is preliminary data.</text>
</comment>
<dbReference type="InterPro" id="IPR016181">
    <property type="entry name" value="Acyl_CoA_acyltransferase"/>
</dbReference>
<name>A0ABW8EMS9_STRT5</name>
<evidence type="ECO:0000256" key="2">
    <source>
        <dbReference type="ARBA" id="ARBA00023315"/>
    </source>
</evidence>
<feature type="domain" description="N-acetyltransferase" evidence="3">
    <location>
        <begin position="4"/>
        <end position="184"/>
    </location>
</feature>